<dbReference type="EMBL" id="CAHS01000021">
    <property type="protein sequence ID" value="CCG88474.1"/>
    <property type="molecule type" value="Genomic_DNA"/>
</dbReference>
<dbReference type="OrthoDB" id="7926418at2"/>
<protein>
    <recommendedName>
        <fullName evidence="4">Lipoprotein</fullName>
    </recommendedName>
</protein>
<dbReference type="RefSeq" id="WP_023656236.1">
    <property type="nucleotide sequence ID" value="NZ_CAHS01000021.1"/>
</dbReference>
<dbReference type="AlphaFoldDB" id="V5ZC21"/>
<comment type="caution">
    <text evidence="2">The sequence shown here is derived from an EMBL/GenBank/DDBJ whole genome shotgun (WGS) entry which is preliminary data.</text>
</comment>
<feature type="signal peptide" evidence="1">
    <location>
        <begin position="1"/>
        <end position="23"/>
    </location>
</feature>
<dbReference type="STRING" id="1161919.EPIR_3111"/>
<dbReference type="PROSITE" id="PS51257">
    <property type="entry name" value="PROKAR_LIPOPROTEIN"/>
    <property type="match status" value="1"/>
</dbReference>
<feature type="chain" id="PRO_5004743515" description="Lipoprotein" evidence="1">
    <location>
        <begin position="24"/>
        <end position="134"/>
    </location>
</feature>
<gene>
    <name evidence="2" type="ORF">EPIR_3111</name>
</gene>
<dbReference type="Proteomes" id="UP000018217">
    <property type="component" value="Unassembled WGS sequence"/>
</dbReference>
<reference evidence="2 3" key="1">
    <citation type="journal article" date="2013" name="Syst. Appl. Microbiol.">
        <title>Phylogenetic position and virulence apparatus of the pear flower necrosis pathogen Erwinia piriflorinigrans CFBP 5888T as assessed by comparative genomics.</title>
        <authorList>
            <person name="Smits T.H."/>
            <person name="Rezzonico F."/>
            <person name="Lopez M.M."/>
            <person name="Blom J."/>
            <person name="Goesmann A."/>
            <person name="Frey J.E."/>
            <person name="Duffy B."/>
        </authorList>
    </citation>
    <scope>NUCLEOTIDE SEQUENCE [LARGE SCALE GENOMIC DNA]</scope>
    <source>
        <strain evidence="3">CFBP5888</strain>
    </source>
</reference>
<organism evidence="2 3">
    <name type="scientific">Erwinia piriflorinigrans CFBP 5888</name>
    <dbReference type="NCBI Taxonomy" id="1161919"/>
    <lineage>
        <taxon>Bacteria</taxon>
        <taxon>Pseudomonadati</taxon>
        <taxon>Pseudomonadota</taxon>
        <taxon>Gammaproteobacteria</taxon>
        <taxon>Enterobacterales</taxon>
        <taxon>Erwiniaceae</taxon>
        <taxon>Erwinia</taxon>
    </lineage>
</organism>
<evidence type="ECO:0008006" key="4">
    <source>
        <dbReference type="Google" id="ProtNLM"/>
    </source>
</evidence>
<evidence type="ECO:0000313" key="3">
    <source>
        <dbReference type="Proteomes" id="UP000018217"/>
    </source>
</evidence>
<evidence type="ECO:0000256" key="1">
    <source>
        <dbReference type="SAM" id="SignalP"/>
    </source>
</evidence>
<keyword evidence="3" id="KW-1185">Reference proteome</keyword>
<name>V5ZC21_9GAMM</name>
<evidence type="ECO:0000313" key="2">
    <source>
        <dbReference type="EMBL" id="CCG88474.1"/>
    </source>
</evidence>
<accession>V5ZC21</accession>
<keyword evidence="1" id="KW-0732">Signal</keyword>
<proteinExistence type="predicted"/>
<sequence length="134" mass="14977">MKAFKYQLLVTTLAFIVSGSACAGFNEKTWDFKKDEVVSIDYSQSPEKLGSEYGCTKFTPSTVSFMIEYELPSEVEGRIQVEADAKVTHDKKEQRYTVYNASQLHISFPYGGSYIVKNITGKDVKGLVCDAGIY</sequence>